<dbReference type="GO" id="GO:0000287">
    <property type="term" value="F:magnesium ion binding"/>
    <property type="evidence" value="ECO:0007669"/>
    <property type="project" value="UniProtKB-UniRule"/>
</dbReference>
<keyword evidence="8 15" id="KW-0479">Metal-binding</keyword>
<dbReference type="PANTHER" id="PTHR11076">
    <property type="entry name" value="DNA REPAIR POLYMERASE UMUC / TRANSFERASE FAMILY MEMBER"/>
    <property type="match status" value="1"/>
</dbReference>
<keyword evidence="12 15" id="KW-0238">DNA-binding</keyword>
<evidence type="ECO:0000259" key="16">
    <source>
        <dbReference type="PROSITE" id="PS50173"/>
    </source>
</evidence>
<comment type="similarity">
    <text evidence="2 15">Belongs to the DNA polymerase type-Y family.</text>
</comment>
<keyword evidence="3 15" id="KW-0515">Mutator protein</keyword>
<keyword evidence="6 15" id="KW-0548">Nucleotidyltransferase</keyword>
<dbReference type="OrthoDB" id="9808813at2"/>
<dbReference type="RefSeq" id="WP_054646311.1">
    <property type="nucleotide sequence ID" value="NZ_FUXS01000001.1"/>
</dbReference>
<dbReference type="AlphaFoldDB" id="A0A0R2JPW1"/>
<dbReference type="InterPro" id="IPR036775">
    <property type="entry name" value="DNA_pol_Y-fam_lit_finger_sf"/>
</dbReference>
<dbReference type="EMBL" id="JQBT01000032">
    <property type="protein sequence ID" value="KRN79166.1"/>
    <property type="molecule type" value="Genomic_DNA"/>
</dbReference>
<dbReference type="GeneID" id="61250461"/>
<dbReference type="InterPro" id="IPR050116">
    <property type="entry name" value="DNA_polymerase-Y"/>
</dbReference>
<feature type="binding site" evidence="15">
    <location>
        <position position="18"/>
    </location>
    <ligand>
        <name>Mg(2+)</name>
        <dbReference type="ChEBI" id="CHEBI:18420"/>
    </ligand>
</feature>
<comment type="subunit">
    <text evidence="15">Monomer.</text>
</comment>
<evidence type="ECO:0000256" key="4">
    <source>
        <dbReference type="ARBA" id="ARBA00022490"/>
    </source>
</evidence>
<keyword evidence="5 15" id="KW-0808">Transferase</keyword>
<evidence type="ECO:0000256" key="9">
    <source>
        <dbReference type="ARBA" id="ARBA00022763"/>
    </source>
</evidence>
<evidence type="ECO:0000256" key="10">
    <source>
        <dbReference type="ARBA" id="ARBA00022842"/>
    </source>
</evidence>
<evidence type="ECO:0000256" key="7">
    <source>
        <dbReference type="ARBA" id="ARBA00022705"/>
    </source>
</evidence>
<evidence type="ECO:0000256" key="2">
    <source>
        <dbReference type="ARBA" id="ARBA00010945"/>
    </source>
</evidence>
<dbReference type="Pfam" id="PF21999">
    <property type="entry name" value="IMS_HHH_1"/>
    <property type="match status" value="1"/>
</dbReference>
<evidence type="ECO:0000256" key="8">
    <source>
        <dbReference type="ARBA" id="ARBA00022723"/>
    </source>
</evidence>
<comment type="catalytic activity">
    <reaction evidence="14 15">
        <text>DNA(n) + a 2'-deoxyribonucleoside 5'-triphosphate = DNA(n+1) + diphosphate</text>
        <dbReference type="Rhea" id="RHEA:22508"/>
        <dbReference type="Rhea" id="RHEA-COMP:17339"/>
        <dbReference type="Rhea" id="RHEA-COMP:17340"/>
        <dbReference type="ChEBI" id="CHEBI:33019"/>
        <dbReference type="ChEBI" id="CHEBI:61560"/>
        <dbReference type="ChEBI" id="CHEBI:173112"/>
        <dbReference type="EC" id="2.7.7.7"/>
    </reaction>
</comment>
<dbReference type="GO" id="GO:0003684">
    <property type="term" value="F:damaged DNA binding"/>
    <property type="evidence" value="ECO:0007669"/>
    <property type="project" value="InterPro"/>
</dbReference>
<dbReference type="GO" id="GO:0009432">
    <property type="term" value="P:SOS response"/>
    <property type="evidence" value="ECO:0007669"/>
    <property type="project" value="TreeGrafter"/>
</dbReference>
<dbReference type="Gene3D" id="1.10.150.20">
    <property type="entry name" value="5' to 3' exonuclease, C-terminal subdomain"/>
    <property type="match status" value="1"/>
</dbReference>
<feature type="binding site" evidence="15">
    <location>
        <position position="116"/>
    </location>
    <ligand>
        <name>Mg(2+)</name>
        <dbReference type="ChEBI" id="CHEBI:18420"/>
    </ligand>
</feature>
<dbReference type="STRING" id="53444.AYR59_06360"/>
<dbReference type="GO" id="GO:0042276">
    <property type="term" value="P:error-prone translesion synthesis"/>
    <property type="evidence" value="ECO:0007669"/>
    <property type="project" value="TreeGrafter"/>
</dbReference>
<name>A0A0R2JPW1_9LACO</name>
<sequence length="372" mass="42849">MNDEYLKVNSSRKILHVDMDAFFASIEQINHPEFINQPLVIAKDPRTTGGRGVVTTANYVARQFGIHSAMPASKALDLCSEAVFKTPDFELYRGISDQIHEIFHEYTDKIETVALDEAYLDITQNKKNIENPMLLAHLIQSEIWEKTKLTCSTGISYNKFLAKEASDYRKPVGITVIDTEDAHEFLMQLKIEKYRGVGKKTVKKMQELNINDGTDLFRMSEMSLIKNFGKFGYVLYRRVRGIDDRPVEYQRERKSIGKERTYIHELKSNEEVEEQLLLIAKLVNKTVVNHQKHGKTLVLKVRYSDFSTLTRRVTSEDFIENDATFLYEKAMDIFELMPSASRGIRLLGITLTNLSDIGFQNVNLPLYPKQVF</sequence>
<evidence type="ECO:0000313" key="18">
    <source>
        <dbReference type="Proteomes" id="UP000051565"/>
    </source>
</evidence>
<keyword evidence="11 15" id="KW-0239">DNA-directed DNA polymerase</keyword>
<evidence type="ECO:0000256" key="3">
    <source>
        <dbReference type="ARBA" id="ARBA00022457"/>
    </source>
</evidence>
<dbReference type="CDD" id="cd03586">
    <property type="entry name" value="PolY_Pol_IV_kappa"/>
    <property type="match status" value="1"/>
</dbReference>
<accession>A0A0R2JPW1</accession>
<dbReference type="PATRIC" id="fig|1122148.6.peg.592"/>
<evidence type="ECO:0000256" key="6">
    <source>
        <dbReference type="ARBA" id="ARBA00022695"/>
    </source>
</evidence>
<keyword evidence="9 15" id="KW-0227">DNA damage</keyword>
<dbReference type="Proteomes" id="UP000051565">
    <property type="component" value="Unassembled WGS sequence"/>
</dbReference>
<keyword evidence="10 15" id="KW-0460">Magnesium</keyword>
<dbReference type="Pfam" id="PF00817">
    <property type="entry name" value="IMS"/>
    <property type="match status" value="1"/>
</dbReference>
<dbReference type="InterPro" id="IPR043128">
    <property type="entry name" value="Rev_trsase/Diguanyl_cyclase"/>
</dbReference>
<proteinExistence type="inferred from homology"/>
<dbReference type="NCBIfam" id="NF002677">
    <property type="entry name" value="PRK02406.1"/>
    <property type="match status" value="1"/>
</dbReference>
<dbReference type="PROSITE" id="PS50173">
    <property type="entry name" value="UMUC"/>
    <property type="match status" value="1"/>
</dbReference>
<dbReference type="Gene3D" id="3.30.1490.100">
    <property type="entry name" value="DNA polymerase, Y-family, little finger domain"/>
    <property type="match status" value="1"/>
</dbReference>
<keyword evidence="18" id="KW-1185">Reference proteome</keyword>
<comment type="cofactor">
    <cofactor evidence="15">
        <name>Mg(2+)</name>
        <dbReference type="ChEBI" id="CHEBI:18420"/>
    </cofactor>
    <text evidence="15">Binds 2 magnesium ions per subunit.</text>
</comment>
<evidence type="ECO:0000256" key="5">
    <source>
        <dbReference type="ARBA" id="ARBA00022679"/>
    </source>
</evidence>
<comment type="subcellular location">
    <subcellularLocation>
        <location evidence="1 15">Cytoplasm</location>
    </subcellularLocation>
</comment>
<keyword evidence="7 15" id="KW-0235">DNA replication</keyword>
<dbReference type="HAMAP" id="MF_01113">
    <property type="entry name" value="DNApol_IV"/>
    <property type="match status" value="1"/>
</dbReference>
<evidence type="ECO:0000256" key="13">
    <source>
        <dbReference type="ARBA" id="ARBA00023204"/>
    </source>
</evidence>
<gene>
    <name evidence="15" type="primary">dinB</name>
    <name evidence="17" type="ORF">IV52_GL000572</name>
</gene>
<evidence type="ECO:0000313" key="17">
    <source>
        <dbReference type="EMBL" id="KRN79166.1"/>
    </source>
</evidence>
<comment type="function">
    <text evidence="15">Poorly processive, error-prone DNA polymerase involved in untargeted mutagenesis. Copies undamaged DNA at stalled replication forks, which arise in vivo from mismatched or misaligned primer ends. These misaligned primers can be extended by PolIV. Exhibits no 3'-5' exonuclease (proofreading) activity. May be involved in translesional synthesis, in conjunction with the beta clamp from PolIII.</text>
</comment>
<dbReference type="InterPro" id="IPR001126">
    <property type="entry name" value="UmuC"/>
</dbReference>
<evidence type="ECO:0000256" key="15">
    <source>
        <dbReference type="HAMAP-Rule" id="MF_01113"/>
    </source>
</evidence>
<dbReference type="InterPro" id="IPR022880">
    <property type="entry name" value="DNApol_IV"/>
</dbReference>
<dbReference type="GO" id="GO:0003887">
    <property type="term" value="F:DNA-directed DNA polymerase activity"/>
    <property type="evidence" value="ECO:0007669"/>
    <property type="project" value="UniProtKB-UniRule"/>
</dbReference>
<dbReference type="SUPFAM" id="SSF100879">
    <property type="entry name" value="Lesion bypass DNA polymerase (Y-family), little finger domain"/>
    <property type="match status" value="1"/>
</dbReference>
<keyword evidence="13 15" id="KW-0234">DNA repair</keyword>
<feature type="site" description="Substrate discrimination" evidence="15">
    <location>
        <position position="23"/>
    </location>
</feature>
<evidence type="ECO:0000256" key="14">
    <source>
        <dbReference type="ARBA" id="ARBA00049244"/>
    </source>
</evidence>
<comment type="caution">
    <text evidence="17">The sequence shown here is derived from an EMBL/GenBank/DDBJ whole genome shotgun (WGS) entry which is preliminary data.</text>
</comment>
<dbReference type="InterPro" id="IPR043502">
    <property type="entry name" value="DNA/RNA_pol_sf"/>
</dbReference>
<dbReference type="PANTHER" id="PTHR11076:SF33">
    <property type="entry name" value="DNA POLYMERASE KAPPA"/>
    <property type="match status" value="1"/>
</dbReference>
<evidence type="ECO:0000256" key="12">
    <source>
        <dbReference type="ARBA" id="ARBA00023125"/>
    </source>
</evidence>
<evidence type="ECO:0000256" key="11">
    <source>
        <dbReference type="ARBA" id="ARBA00022932"/>
    </source>
</evidence>
<reference evidence="17 18" key="1">
    <citation type="journal article" date="2015" name="Genome Announc.">
        <title>Expanding the biotechnology potential of lactobacilli through comparative genomics of 213 strains and associated genera.</title>
        <authorList>
            <person name="Sun Z."/>
            <person name="Harris H.M."/>
            <person name="McCann A."/>
            <person name="Guo C."/>
            <person name="Argimon S."/>
            <person name="Zhang W."/>
            <person name="Yang X."/>
            <person name="Jeffery I.B."/>
            <person name="Cooney J.C."/>
            <person name="Kagawa T.F."/>
            <person name="Liu W."/>
            <person name="Song Y."/>
            <person name="Salvetti E."/>
            <person name="Wrobel A."/>
            <person name="Rasinkangas P."/>
            <person name="Parkhill J."/>
            <person name="Rea M.C."/>
            <person name="O'Sullivan O."/>
            <person name="Ritari J."/>
            <person name="Douillard F.P."/>
            <person name="Paul Ross R."/>
            <person name="Yang R."/>
            <person name="Briner A.E."/>
            <person name="Felis G.E."/>
            <person name="de Vos W.M."/>
            <person name="Barrangou R."/>
            <person name="Klaenhammer T.R."/>
            <person name="Caufield P.W."/>
            <person name="Cui Y."/>
            <person name="Zhang H."/>
            <person name="O'Toole P.W."/>
        </authorList>
    </citation>
    <scope>NUCLEOTIDE SEQUENCE [LARGE SCALE GENOMIC DNA]</scope>
    <source>
        <strain evidence="17 18">DSM 20690</strain>
    </source>
</reference>
<dbReference type="Pfam" id="PF11799">
    <property type="entry name" value="IMS_C"/>
    <property type="match status" value="1"/>
</dbReference>
<evidence type="ECO:0000256" key="1">
    <source>
        <dbReference type="ARBA" id="ARBA00004496"/>
    </source>
</evidence>
<dbReference type="Gene3D" id="3.30.70.270">
    <property type="match status" value="1"/>
</dbReference>
<protein>
    <recommendedName>
        <fullName evidence="15">DNA polymerase IV</fullName>
        <shortName evidence="15">Pol IV</shortName>
        <ecNumber evidence="15">2.7.7.7</ecNumber>
    </recommendedName>
</protein>
<dbReference type="GO" id="GO:0005829">
    <property type="term" value="C:cytosol"/>
    <property type="evidence" value="ECO:0007669"/>
    <property type="project" value="TreeGrafter"/>
</dbReference>
<dbReference type="Gene3D" id="3.40.1170.60">
    <property type="match status" value="1"/>
</dbReference>
<dbReference type="GO" id="GO:0006261">
    <property type="term" value="P:DNA-templated DNA replication"/>
    <property type="evidence" value="ECO:0007669"/>
    <property type="project" value="UniProtKB-UniRule"/>
</dbReference>
<dbReference type="EC" id="2.7.7.7" evidence="15"/>
<dbReference type="GO" id="GO:0006281">
    <property type="term" value="P:DNA repair"/>
    <property type="evidence" value="ECO:0007669"/>
    <property type="project" value="UniProtKB-UniRule"/>
</dbReference>
<feature type="active site" evidence="15">
    <location>
        <position position="117"/>
    </location>
</feature>
<keyword evidence="4 15" id="KW-0963">Cytoplasm</keyword>
<dbReference type="InterPro" id="IPR053848">
    <property type="entry name" value="IMS_HHH_1"/>
</dbReference>
<dbReference type="InterPro" id="IPR017961">
    <property type="entry name" value="DNA_pol_Y-fam_little_finger"/>
</dbReference>
<feature type="domain" description="UmuC" evidence="16">
    <location>
        <begin position="14"/>
        <end position="198"/>
    </location>
</feature>
<dbReference type="SUPFAM" id="SSF56672">
    <property type="entry name" value="DNA/RNA polymerases"/>
    <property type="match status" value="1"/>
</dbReference>
<organism evidence="17 18">
    <name type="scientific">Fructilactobacillus lindneri DSM 20690 = JCM 11027</name>
    <dbReference type="NCBI Taxonomy" id="1122148"/>
    <lineage>
        <taxon>Bacteria</taxon>
        <taxon>Bacillati</taxon>
        <taxon>Bacillota</taxon>
        <taxon>Bacilli</taxon>
        <taxon>Lactobacillales</taxon>
        <taxon>Lactobacillaceae</taxon>
        <taxon>Fructilactobacillus</taxon>
    </lineage>
</organism>